<organism evidence="4 5">
    <name type="scientific">Weissella muntiaci</name>
    <dbReference type="NCBI Taxonomy" id="2508881"/>
    <lineage>
        <taxon>Bacteria</taxon>
        <taxon>Bacillati</taxon>
        <taxon>Bacillota</taxon>
        <taxon>Bacilli</taxon>
        <taxon>Lactobacillales</taxon>
        <taxon>Lactobacillaceae</taxon>
        <taxon>Weissella</taxon>
    </lineage>
</organism>
<gene>
    <name evidence="4" type="ORF">ESZ50_02530</name>
</gene>
<keyword evidence="5" id="KW-1185">Reference proteome</keyword>
<evidence type="ECO:0000313" key="5">
    <source>
        <dbReference type="Proteomes" id="UP000371977"/>
    </source>
</evidence>
<feature type="transmembrane region" description="Helical" evidence="2">
    <location>
        <begin position="155"/>
        <end position="172"/>
    </location>
</feature>
<dbReference type="InterPro" id="IPR052710">
    <property type="entry name" value="CAAX_protease"/>
</dbReference>
<dbReference type="RefSeq" id="WP_148622037.1">
    <property type="nucleotide sequence ID" value="NZ_SDGZ01000008.1"/>
</dbReference>
<keyword evidence="4" id="KW-0645">Protease</keyword>
<proteinExistence type="inferred from homology"/>
<dbReference type="OrthoDB" id="8607342at2"/>
<evidence type="ECO:0000256" key="2">
    <source>
        <dbReference type="SAM" id="Phobius"/>
    </source>
</evidence>
<dbReference type="EMBL" id="SDGZ01000008">
    <property type="protein sequence ID" value="TYC50565.1"/>
    <property type="molecule type" value="Genomic_DNA"/>
</dbReference>
<keyword evidence="2" id="KW-0812">Transmembrane</keyword>
<keyword evidence="4" id="KW-0378">Hydrolase</keyword>
<feature type="transmembrane region" description="Helical" evidence="2">
    <location>
        <begin position="30"/>
        <end position="52"/>
    </location>
</feature>
<feature type="transmembrane region" description="Helical" evidence="2">
    <location>
        <begin position="113"/>
        <end position="135"/>
    </location>
</feature>
<dbReference type="Proteomes" id="UP000371977">
    <property type="component" value="Unassembled WGS sequence"/>
</dbReference>
<dbReference type="GO" id="GO:0004175">
    <property type="term" value="F:endopeptidase activity"/>
    <property type="evidence" value="ECO:0007669"/>
    <property type="project" value="UniProtKB-ARBA"/>
</dbReference>
<evidence type="ECO:0000259" key="3">
    <source>
        <dbReference type="Pfam" id="PF02517"/>
    </source>
</evidence>
<dbReference type="Pfam" id="PF02517">
    <property type="entry name" value="Rce1-like"/>
    <property type="match status" value="1"/>
</dbReference>
<comment type="similarity">
    <text evidence="1">Belongs to the UPF0177 family.</text>
</comment>
<feature type="domain" description="CAAX prenyl protease 2/Lysostaphin resistance protein A-like" evidence="3">
    <location>
        <begin position="111"/>
        <end position="213"/>
    </location>
</feature>
<protein>
    <submittedName>
        <fullName evidence="4">CPBP family intramembrane metalloprotease</fullName>
    </submittedName>
</protein>
<dbReference type="PANTHER" id="PTHR36435">
    <property type="entry name" value="SLR1288 PROTEIN"/>
    <property type="match status" value="1"/>
</dbReference>
<evidence type="ECO:0000256" key="1">
    <source>
        <dbReference type="ARBA" id="ARBA00009067"/>
    </source>
</evidence>
<keyword evidence="2" id="KW-0472">Membrane</keyword>
<comment type="caution">
    <text evidence="4">The sequence shown here is derived from an EMBL/GenBank/DDBJ whole genome shotgun (WGS) entry which is preliminary data.</text>
</comment>
<dbReference type="GO" id="GO:0080120">
    <property type="term" value="P:CAAX-box protein maturation"/>
    <property type="evidence" value="ECO:0007669"/>
    <property type="project" value="UniProtKB-ARBA"/>
</dbReference>
<dbReference type="InterPro" id="IPR003675">
    <property type="entry name" value="Rce1/LyrA-like_dom"/>
</dbReference>
<accession>A0A6C2CBW1</accession>
<feature type="transmembrane region" description="Helical" evidence="2">
    <location>
        <begin position="72"/>
        <end position="89"/>
    </location>
</feature>
<keyword evidence="2" id="KW-1133">Transmembrane helix</keyword>
<reference evidence="4 5" key="1">
    <citation type="submission" date="2019-01" db="EMBL/GenBank/DDBJ databases">
        <title>Weissella sp. nov., a novel lactic acid bacterium isolated from animal feces.</title>
        <authorList>
            <person name="Wang L.-T."/>
        </authorList>
    </citation>
    <scope>NUCLEOTIDE SEQUENCE [LARGE SCALE GENOMIC DNA]</scope>
    <source>
        <strain evidence="4 5">8H-2</strain>
    </source>
</reference>
<name>A0A6C2CBW1_9LACO</name>
<dbReference type="GO" id="GO:0006508">
    <property type="term" value="P:proteolysis"/>
    <property type="evidence" value="ECO:0007669"/>
    <property type="project" value="UniProtKB-KW"/>
</dbReference>
<dbReference type="GO" id="GO:0008237">
    <property type="term" value="F:metallopeptidase activity"/>
    <property type="evidence" value="ECO:0007669"/>
    <property type="project" value="UniProtKB-KW"/>
</dbReference>
<keyword evidence="4" id="KW-0482">Metalloprotease</keyword>
<dbReference type="AlphaFoldDB" id="A0A6C2CBW1"/>
<sequence length="217" mass="24716">MKFLRFLGFLLFFELIASIPVALIGTTKNFVTLFIIIAVSFLAQCGFVLTVFKFSKYTLKDFSIGKSDTLNFVFFAVLMLLNQIFFIILNNNNLLPANNNNVGVFNLVQSHKIVLTIYFAMIAPILEELLFRGVYYLTFIKEFRDSTIMEIGSSWRYLLVIIFNGLLFAFLHNGTFDLNSVNYFVGGLILSLSYLKTKKISVPIGLHILNNILTMLV</sequence>
<feature type="transmembrane region" description="Helical" evidence="2">
    <location>
        <begin position="7"/>
        <end position="24"/>
    </location>
</feature>
<dbReference type="PANTHER" id="PTHR36435:SF1">
    <property type="entry name" value="CAAX AMINO TERMINAL PROTEASE FAMILY PROTEIN"/>
    <property type="match status" value="1"/>
</dbReference>
<evidence type="ECO:0000313" key="4">
    <source>
        <dbReference type="EMBL" id="TYC50565.1"/>
    </source>
</evidence>